<gene>
    <name evidence="4" type="ORF">QPK24_15490</name>
</gene>
<dbReference type="PANTHER" id="PTHR20857">
    <property type="entry name" value="THIAMINE-PHOSPHATE PYROPHOSPHORYLASE"/>
    <property type="match status" value="1"/>
</dbReference>
<feature type="domain" description="Thiamine phosphate synthase/TenI" evidence="3">
    <location>
        <begin position="32"/>
        <end position="195"/>
    </location>
</feature>
<organism evidence="4 5">
    <name type="scientific">Paenibacillus polygoni</name>
    <dbReference type="NCBI Taxonomy" id="3050112"/>
    <lineage>
        <taxon>Bacteria</taxon>
        <taxon>Bacillati</taxon>
        <taxon>Bacillota</taxon>
        <taxon>Bacilli</taxon>
        <taxon>Bacillales</taxon>
        <taxon>Paenibacillaceae</taxon>
        <taxon>Paenibacillus</taxon>
    </lineage>
</organism>
<dbReference type="SUPFAM" id="SSF51391">
    <property type="entry name" value="Thiamin phosphate synthase"/>
    <property type="match status" value="1"/>
</dbReference>
<dbReference type="Gene3D" id="3.20.20.70">
    <property type="entry name" value="Aldolase class I"/>
    <property type="match status" value="1"/>
</dbReference>
<evidence type="ECO:0000313" key="4">
    <source>
        <dbReference type="EMBL" id="WIV17812.1"/>
    </source>
</evidence>
<dbReference type="CDD" id="cd00564">
    <property type="entry name" value="TMP_TenI"/>
    <property type="match status" value="1"/>
</dbReference>
<dbReference type="InterPro" id="IPR022998">
    <property type="entry name" value="ThiamineP_synth_TenI"/>
</dbReference>
<evidence type="ECO:0000256" key="2">
    <source>
        <dbReference type="ARBA" id="ARBA00022977"/>
    </source>
</evidence>
<keyword evidence="5" id="KW-1185">Reference proteome</keyword>
<dbReference type="InterPro" id="IPR036206">
    <property type="entry name" value="ThiamineP_synth_sf"/>
</dbReference>
<dbReference type="InterPro" id="IPR013785">
    <property type="entry name" value="Aldolase_TIM"/>
</dbReference>
<proteinExistence type="predicted"/>
<dbReference type="RefSeq" id="WP_285742559.1">
    <property type="nucleotide sequence ID" value="NZ_CP127162.1"/>
</dbReference>
<evidence type="ECO:0000256" key="1">
    <source>
        <dbReference type="ARBA" id="ARBA00004948"/>
    </source>
</evidence>
<keyword evidence="2" id="KW-0784">Thiamine biosynthesis</keyword>
<name>A0ABY8WXJ8_9BACL</name>
<evidence type="ECO:0000259" key="3">
    <source>
        <dbReference type="Pfam" id="PF02581"/>
    </source>
</evidence>
<dbReference type="Proteomes" id="UP001236415">
    <property type="component" value="Chromosome"/>
</dbReference>
<sequence>MSKKMIEFHVISSPLKNHDLERSYFPEIWPYVTSLHLRKKENTYEEMEKLVLQLQELKIPANKLTLNRQTQLALTYQTGALHMGIQEAGLSLKTSFYREENGAAVTAKRALRCGISVHSLQEAKIAEEQGADYIFYGHMYPSHSKPGMPPKTLSSLQEICDVVKLPVIAIGGITPSRVEELMLSGASGIAAISGVLHSKDPLDAVYMYRNELAKYGDIKE</sequence>
<reference evidence="4 5" key="1">
    <citation type="submission" date="2023-06" db="EMBL/GenBank/DDBJ databases">
        <title>Paenibacillus polygonum sp. nov., an endophytic bacterium, isolated from Polygonum lapathifolium L. in Nanji Wetland National Nature Reserve, South of Poyang Lake, Jiangxi Province, China.</title>
        <authorList>
            <person name="Yu Z."/>
        </authorList>
    </citation>
    <scope>NUCLEOTIDE SEQUENCE [LARGE SCALE GENOMIC DNA]</scope>
    <source>
        <strain evidence="4 5">C31</strain>
    </source>
</reference>
<comment type="pathway">
    <text evidence="1">Cofactor biosynthesis; thiamine diphosphate biosynthesis.</text>
</comment>
<accession>A0ABY8WXJ8</accession>
<dbReference type="Pfam" id="PF02581">
    <property type="entry name" value="TMP-TENI"/>
    <property type="match status" value="1"/>
</dbReference>
<dbReference type="PANTHER" id="PTHR20857:SF22">
    <property type="entry name" value="THIAZOLE TAUTOMERASE"/>
    <property type="match status" value="1"/>
</dbReference>
<evidence type="ECO:0000313" key="5">
    <source>
        <dbReference type="Proteomes" id="UP001236415"/>
    </source>
</evidence>
<protein>
    <submittedName>
        <fullName evidence="4">Thiamine phosphate synthase</fullName>
    </submittedName>
</protein>
<dbReference type="EMBL" id="CP127162">
    <property type="protein sequence ID" value="WIV17812.1"/>
    <property type="molecule type" value="Genomic_DNA"/>
</dbReference>